<organism evidence="2">
    <name type="scientific">viral metagenome</name>
    <dbReference type="NCBI Taxonomy" id="1070528"/>
    <lineage>
        <taxon>unclassified sequences</taxon>
        <taxon>metagenomes</taxon>
        <taxon>organismal metagenomes</taxon>
    </lineage>
</organism>
<feature type="transmembrane region" description="Helical" evidence="1">
    <location>
        <begin position="6"/>
        <end position="24"/>
    </location>
</feature>
<name>A0A6C0E8Z6_9ZZZZ</name>
<keyword evidence="1" id="KW-0472">Membrane</keyword>
<evidence type="ECO:0000256" key="1">
    <source>
        <dbReference type="SAM" id="Phobius"/>
    </source>
</evidence>
<keyword evidence="1" id="KW-1133">Transmembrane helix</keyword>
<proteinExistence type="predicted"/>
<evidence type="ECO:0000313" key="2">
    <source>
        <dbReference type="EMBL" id="QHT25606.1"/>
    </source>
</evidence>
<accession>A0A6C0E8Z6</accession>
<dbReference type="EMBL" id="MN739773">
    <property type="protein sequence ID" value="QHT25606.1"/>
    <property type="molecule type" value="Genomic_DNA"/>
</dbReference>
<reference evidence="2" key="1">
    <citation type="journal article" date="2020" name="Nature">
        <title>Giant virus diversity and host interactions through global metagenomics.</title>
        <authorList>
            <person name="Schulz F."/>
            <person name="Roux S."/>
            <person name="Paez-Espino D."/>
            <person name="Jungbluth S."/>
            <person name="Walsh D.A."/>
            <person name="Denef V.J."/>
            <person name="McMahon K.D."/>
            <person name="Konstantinidis K.T."/>
            <person name="Eloe-Fadrosh E.A."/>
            <person name="Kyrpides N.C."/>
            <person name="Woyke T."/>
        </authorList>
    </citation>
    <scope>NUCLEOTIDE SEQUENCE</scope>
    <source>
        <strain evidence="2">GVMAG-M-3300023179-27</strain>
    </source>
</reference>
<sequence length="123" mass="13615">MDVIRNPVILGLIAGVLTYLYIAWKDKKDRKKKKNKNKKSKFTGLAIPGVVALIVWFVACGYFDYKKSNGHSDIRNALEAPQGSYKLVRETGNLSGSASPPYTLINSGVKIPTNLPDVLIETY</sequence>
<dbReference type="AlphaFoldDB" id="A0A6C0E8Z6"/>
<feature type="transmembrane region" description="Helical" evidence="1">
    <location>
        <begin position="45"/>
        <end position="65"/>
    </location>
</feature>
<protein>
    <submittedName>
        <fullName evidence="2">Uncharacterized protein</fullName>
    </submittedName>
</protein>
<keyword evidence="1" id="KW-0812">Transmembrane</keyword>